<dbReference type="Pfam" id="PF14062">
    <property type="entry name" value="DUF4253"/>
    <property type="match status" value="1"/>
</dbReference>
<dbReference type="Proteomes" id="UP000712157">
    <property type="component" value="Unassembled WGS sequence"/>
</dbReference>
<organism evidence="2 3">
    <name type="scientific">Diplocloster agilis</name>
    <dbReference type="NCBI Taxonomy" id="2850323"/>
    <lineage>
        <taxon>Bacteria</taxon>
        <taxon>Bacillati</taxon>
        <taxon>Bacillota</taxon>
        <taxon>Clostridia</taxon>
        <taxon>Lachnospirales</taxon>
        <taxon>Lachnospiraceae</taxon>
        <taxon>Diplocloster</taxon>
    </lineage>
</organism>
<name>A0A949K6N6_9FIRM</name>
<proteinExistence type="predicted"/>
<comment type="caution">
    <text evidence="2">The sequence shown here is derived from an EMBL/GenBank/DDBJ whole genome shotgun (WGS) entry which is preliminary data.</text>
</comment>
<accession>A0A949K6N6</accession>
<evidence type="ECO:0000259" key="1">
    <source>
        <dbReference type="Pfam" id="PF14062"/>
    </source>
</evidence>
<gene>
    <name evidence="2" type="ORF">KTH89_19090</name>
</gene>
<evidence type="ECO:0000313" key="3">
    <source>
        <dbReference type="Proteomes" id="UP000712157"/>
    </source>
</evidence>
<dbReference type="AlphaFoldDB" id="A0A949K6N6"/>
<evidence type="ECO:0000313" key="2">
    <source>
        <dbReference type="EMBL" id="MBU9738651.1"/>
    </source>
</evidence>
<sequence length="260" mass="30085">MKPYKPSELAVQMMEYLDCPCEVFGPMDDDDGLWTAYQNAYAQGRATGFVPVLVKVDATLLECLQINAAKDGDGDQVVLQDIQDYRREMLEHGNESGARYLEQLIQERRQEAIEDEIDWQQEIIGVREQGETCDRFLSYWNYQTKETDEMILARIPAEHPWEVFAWLPMGNWNECPDTPQLMAAARCWYENYGAVPACVSHDELEFILEEPVGDYEAAGRLALEQYAFCPDRVEQCEEDGSVEKLADTLTKSTVWYFWWD</sequence>
<protein>
    <submittedName>
        <fullName evidence="2">DUF4253 domain-containing protein</fullName>
    </submittedName>
</protein>
<dbReference type="EMBL" id="JAHQCW010000039">
    <property type="protein sequence ID" value="MBU9738651.1"/>
    <property type="molecule type" value="Genomic_DNA"/>
</dbReference>
<dbReference type="InterPro" id="IPR025349">
    <property type="entry name" value="DUF4253"/>
</dbReference>
<keyword evidence="3" id="KW-1185">Reference proteome</keyword>
<reference evidence="2" key="1">
    <citation type="submission" date="2021-06" db="EMBL/GenBank/DDBJ databases">
        <title>Description of novel taxa of the family Lachnospiraceae.</title>
        <authorList>
            <person name="Chaplin A.V."/>
            <person name="Sokolova S.R."/>
            <person name="Pikina A.P."/>
            <person name="Korzhanova M."/>
            <person name="Belova V."/>
            <person name="Korostin D."/>
            <person name="Efimov B.A."/>
        </authorList>
    </citation>
    <scope>NUCLEOTIDE SEQUENCE</scope>
    <source>
        <strain evidence="2">ASD5720</strain>
    </source>
</reference>
<dbReference type="RefSeq" id="WP_238722754.1">
    <property type="nucleotide sequence ID" value="NZ_JAHQCW010000039.1"/>
</dbReference>
<feature type="domain" description="DUF4253" evidence="1">
    <location>
        <begin position="152"/>
        <end position="260"/>
    </location>
</feature>